<evidence type="ECO:0000313" key="2">
    <source>
        <dbReference type="EMBL" id="AOO11712.1"/>
    </source>
</evidence>
<name>A0A1D7SEU9_9CAUD</name>
<dbReference type="InterPro" id="IPR051338">
    <property type="entry name" value="NodU/CmcH_Carbamoyltrnsfr"/>
</dbReference>
<gene>
    <name evidence="2" type="ORF">ES420910_235</name>
    <name evidence="3" type="ORF">Np200711_236</name>
    <name evidence="4" type="ORF">Np420711_235</name>
    <name evidence="5" type="ORF">Sn130910_235</name>
</gene>
<feature type="domain" description="Carbamoyltransferase C-terminal" evidence="1">
    <location>
        <begin position="8"/>
        <end position="172"/>
    </location>
</feature>
<accession>A0A1D7SEU9</accession>
<dbReference type="EMBL" id="KX349294">
    <property type="protein sequence ID" value="AOO12413.1"/>
    <property type="molecule type" value="Genomic_DNA"/>
</dbReference>
<dbReference type="Pfam" id="PF16861">
    <property type="entry name" value="Carbam_trans_C"/>
    <property type="match status" value="1"/>
</dbReference>
<dbReference type="Proteomes" id="UP000223571">
    <property type="component" value="Segment"/>
</dbReference>
<dbReference type="EMBL" id="KX349293">
    <property type="protein sequence ID" value="AOO12178.1"/>
    <property type="molecule type" value="Genomic_DNA"/>
</dbReference>
<evidence type="ECO:0000259" key="1">
    <source>
        <dbReference type="Pfam" id="PF16861"/>
    </source>
</evidence>
<evidence type="ECO:0000313" key="7">
    <source>
        <dbReference type="Proteomes" id="UP000223571"/>
    </source>
</evidence>
<dbReference type="Proteomes" id="UP000221709">
    <property type="component" value="Segment"/>
</dbReference>
<organism evidence="3 8">
    <name type="scientific">Cyanophage S-RIM44</name>
    <dbReference type="NCBI Taxonomy" id="1278485"/>
    <lineage>
        <taxon>Viruses</taxon>
        <taxon>Duplodnaviria</taxon>
        <taxon>Heunggongvirae</taxon>
        <taxon>Uroviricota</taxon>
        <taxon>Caudoviricetes</taxon>
        <taxon>Pantevenvirales</taxon>
        <taxon>Kyanoviridae</taxon>
        <taxon>Vellamovirus</taxon>
        <taxon>Vellamovirus rhodeisland44</taxon>
    </lineage>
</organism>
<reference evidence="6 7" key="1">
    <citation type="journal article" date="2016" name="Environ. Microbiol.">
        <title>Genomic diversification of marine cyanophages into stable ecotypes.</title>
        <authorList>
            <person name="Marston M.F."/>
            <person name="Martiny J.B."/>
        </authorList>
    </citation>
    <scope>NUCLEOTIDE SEQUENCE [LARGE SCALE GENOMIC DNA]</scope>
    <source>
        <strain evidence="2">ES_42_0910</strain>
        <strain evidence="3">Np_20_0711</strain>
        <strain evidence="4">Np_42_0711</strain>
        <strain evidence="5">Sn_13_0910</strain>
    </source>
</reference>
<evidence type="ECO:0000313" key="4">
    <source>
        <dbReference type="EMBL" id="AOO12413.1"/>
    </source>
</evidence>
<keyword evidence="6" id="KW-1185">Reference proteome</keyword>
<keyword evidence="3" id="KW-0808">Transferase</keyword>
<dbReference type="PANTHER" id="PTHR34847">
    <property type="entry name" value="NODULATION PROTEIN U"/>
    <property type="match status" value="1"/>
</dbReference>
<dbReference type="PANTHER" id="PTHR34847:SF1">
    <property type="entry name" value="NODULATION PROTEIN U"/>
    <property type="match status" value="1"/>
</dbReference>
<evidence type="ECO:0000313" key="8">
    <source>
        <dbReference type="Proteomes" id="UP000226130"/>
    </source>
</evidence>
<evidence type="ECO:0000313" key="3">
    <source>
        <dbReference type="EMBL" id="AOO12178.1"/>
    </source>
</evidence>
<dbReference type="InterPro" id="IPR031730">
    <property type="entry name" value="Carbam_trans_C"/>
</dbReference>
<dbReference type="EMBL" id="KX349296">
    <property type="protein sequence ID" value="AOO12878.1"/>
    <property type="molecule type" value="Genomic_DNA"/>
</dbReference>
<dbReference type="Proteomes" id="UP000226130">
    <property type="component" value="Segment"/>
</dbReference>
<dbReference type="InterPro" id="IPR038152">
    <property type="entry name" value="Carbam_trans_C_sf"/>
</dbReference>
<proteinExistence type="predicted"/>
<evidence type="ECO:0000313" key="6">
    <source>
        <dbReference type="Proteomes" id="UP000221709"/>
    </source>
</evidence>
<dbReference type="Proteomes" id="UP000225178">
    <property type="component" value="Segment"/>
</dbReference>
<evidence type="ECO:0000313" key="5">
    <source>
        <dbReference type="EMBL" id="AOO12878.1"/>
    </source>
</evidence>
<sequence length="181" mass="20519">MVTPHDVAQLISEHNIVALFQGRSEGGPRALGNRSLLYDPRDPDAKEHVNTVKNREWYRPFAGTVLKECAHDLFDMAGLDESPFMTYAVEAKIDVWNIIPGILHVDKTCRIQTVTEEQNYHYYNLIKAFDDITRVPVLFNTSFNLGGETIVETLDDAIDTLERSAINYLYLPESSELLCVS</sequence>
<dbReference type="EMBL" id="KX349291">
    <property type="protein sequence ID" value="AOO11712.1"/>
    <property type="molecule type" value="Genomic_DNA"/>
</dbReference>
<protein>
    <submittedName>
        <fullName evidence="3">Putative carbamoyltransferase</fullName>
    </submittedName>
</protein>
<dbReference type="GO" id="GO:0016740">
    <property type="term" value="F:transferase activity"/>
    <property type="evidence" value="ECO:0007669"/>
    <property type="project" value="UniProtKB-KW"/>
</dbReference>
<dbReference type="Gene3D" id="3.90.870.20">
    <property type="entry name" value="Carbamoyltransferase, C-terminal domain"/>
    <property type="match status" value="1"/>
</dbReference>